<feature type="region of interest" description="Disordered" evidence="2">
    <location>
        <begin position="386"/>
        <end position="428"/>
    </location>
</feature>
<dbReference type="AlphaFoldDB" id="A0A7S0YDN6"/>
<accession>A0A7S0YDN6</accession>
<gene>
    <name evidence="3" type="ORF">PPAR00522_LOCUS1057</name>
</gene>
<dbReference type="EMBL" id="HBFM01001907">
    <property type="protein sequence ID" value="CAD8764673.1"/>
    <property type="molecule type" value="Transcribed_RNA"/>
</dbReference>
<reference evidence="3" key="1">
    <citation type="submission" date="2021-01" db="EMBL/GenBank/DDBJ databases">
        <authorList>
            <person name="Corre E."/>
            <person name="Pelletier E."/>
            <person name="Niang G."/>
            <person name="Scheremetjew M."/>
            <person name="Finn R."/>
            <person name="Kale V."/>
            <person name="Holt S."/>
            <person name="Cochrane G."/>
            <person name="Meng A."/>
            <person name="Brown T."/>
            <person name="Cohen L."/>
        </authorList>
    </citation>
    <scope>NUCLEOTIDE SEQUENCE</scope>
    <source>
        <strain evidence="3">SAG 63-3</strain>
    </source>
</reference>
<proteinExistence type="predicted"/>
<feature type="compositionally biased region" description="Gly residues" evidence="2">
    <location>
        <begin position="80"/>
        <end position="89"/>
    </location>
</feature>
<feature type="compositionally biased region" description="Polar residues" evidence="2">
    <location>
        <begin position="406"/>
        <end position="415"/>
    </location>
</feature>
<feature type="compositionally biased region" description="Basic and acidic residues" evidence="2">
    <location>
        <begin position="394"/>
        <end position="404"/>
    </location>
</feature>
<feature type="coiled-coil region" evidence="1">
    <location>
        <begin position="546"/>
        <end position="573"/>
    </location>
</feature>
<keyword evidence="1" id="KW-0175">Coiled coil</keyword>
<feature type="region of interest" description="Disordered" evidence="2">
    <location>
        <begin position="77"/>
        <end position="96"/>
    </location>
</feature>
<evidence type="ECO:0000256" key="1">
    <source>
        <dbReference type="SAM" id="Coils"/>
    </source>
</evidence>
<feature type="coiled-coil region" evidence="1">
    <location>
        <begin position="649"/>
        <end position="676"/>
    </location>
</feature>
<organism evidence="3">
    <name type="scientific">Polytomella parva</name>
    <dbReference type="NCBI Taxonomy" id="51329"/>
    <lineage>
        <taxon>Eukaryota</taxon>
        <taxon>Viridiplantae</taxon>
        <taxon>Chlorophyta</taxon>
        <taxon>core chlorophytes</taxon>
        <taxon>Chlorophyceae</taxon>
        <taxon>CS clade</taxon>
        <taxon>Chlamydomonadales</taxon>
        <taxon>Chlamydomonadaceae</taxon>
        <taxon>Polytomella</taxon>
    </lineage>
</organism>
<evidence type="ECO:0000313" key="3">
    <source>
        <dbReference type="EMBL" id="CAD8764673.1"/>
    </source>
</evidence>
<protein>
    <submittedName>
        <fullName evidence="3">Uncharacterized protein</fullName>
    </submittedName>
</protein>
<feature type="region of interest" description="Disordered" evidence="2">
    <location>
        <begin position="585"/>
        <end position="614"/>
    </location>
</feature>
<feature type="compositionally biased region" description="Basic and acidic residues" evidence="2">
    <location>
        <begin position="604"/>
        <end position="614"/>
    </location>
</feature>
<feature type="region of interest" description="Disordered" evidence="2">
    <location>
        <begin position="335"/>
        <end position="358"/>
    </location>
</feature>
<feature type="compositionally biased region" description="Polar residues" evidence="2">
    <location>
        <begin position="587"/>
        <end position="602"/>
    </location>
</feature>
<feature type="region of interest" description="Disordered" evidence="2">
    <location>
        <begin position="212"/>
        <end position="235"/>
    </location>
</feature>
<sequence length="677" mass="75506">MTNSYSRISHSLKSPSRMRVEAAMISQVKNGLSHNNSSSNNNVGKSEIIVEIWIPTFRIRMDLRIRKSDGTVMVPLGLRGQEGGEGNYGGSSSDTKESLYNYSNKRNKEKNSSCNHIDVEFDASRQRIVFFKVESENHHGESNTSNSCQSETRTNSLADKKELYSIALWQKIWIQMGSKILRNRDLKLDVQILDPKHSLAVAAAEREGLKRKRELEEGKGEMAEGRETRRKEYGGEGIKKSEDHQIRQDVVKARQECVKKLADARKERQEKKREIEGEGVIMNIEGKQADSKKGKDEKKIDDSLSQIILAAALPSPLHSLSHLVAAGPSLASLSSLSSPPSASLLTPPPTSTTASEITSSSFLNSTRGLNHRVVKSEGRLVFNGFGSAVSGQNPREKEGMEGEGRSSLQSRSNGYGSKFEYGMESDLDPRSKFAPATKKISAADAHYGNASFDEKAGGFGSRRIEGREDGYDGDEYCYYNDSDGDDDNNDDGCYEDGDADEQIKGEGAGERGKQQTKTLKGIEEVKARDVCEESVIKDSYNKYLQVKKLEALNEKLSLEIAKAMERIDLNRRKHFVTALPRIELHLGSNSNSDGSETANDSNSTDDKKDECRRDLSYMPMGYRTSAKSRRVLQARRIALLELKLARLRSDSSEDKRRRLVEELEKLGTEMKEESEKI</sequence>
<name>A0A7S0YDN6_9CHLO</name>
<evidence type="ECO:0000256" key="2">
    <source>
        <dbReference type="SAM" id="MobiDB-lite"/>
    </source>
</evidence>